<comment type="caution">
    <text evidence="2">The sequence shown here is derived from an EMBL/GenBank/DDBJ whole genome shotgun (WGS) entry which is preliminary data.</text>
</comment>
<dbReference type="OrthoDB" id="9792688at2"/>
<gene>
    <name evidence="2" type="ORF">F9B85_01220</name>
</gene>
<evidence type="ECO:0000313" key="3">
    <source>
        <dbReference type="Proteomes" id="UP000468766"/>
    </source>
</evidence>
<dbReference type="InterPro" id="IPR014214">
    <property type="entry name" value="Dipicolinic_acid_synth_B"/>
</dbReference>
<organism evidence="2 3">
    <name type="scientific">Heliorestis acidaminivorans</name>
    <dbReference type="NCBI Taxonomy" id="553427"/>
    <lineage>
        <taxon>Bacteria</taxon>
        <taxon>Bacillati</taxon>
        <taxon>Bacillota</taxon>
        <taxon>Clostridia</taxon>
        <taxon>Eubacteriales</taxon>
        <taxon>Heliobacteriaceae</taxon>
        <taxon>Heliorestis</taxon>
    </lineage>
</organism>
<dbReference type="InterPro" id="IPR036551">
    <property type="entry name" value="Flavin_trans-like"/>
</dbReference>
<name>A0A6I0F3K8_9FIRM</name>
<protein>
    <submittedName>
        <fullName evidence="2">Dipicolinate synthase subunit B</fullName>
    </submittedName>
</protein>
<dbReference type="Pfam" id="PF02441">
    <property type="entry name" value="Flavoprotein"/>
    <property type="match status" value="1"/>
</dbReference>
<sequence length="195" mass="21017">MRLKGKTIGFAITGSHCTIAEVIPIVKELIEKEGAVVIPIFSETVLTTDTRFGKAEDWKKEFETLTGQKVITSIVEAEPIGPRKLLDVMVVAPCTGNTIAKLANSITDTTVLMAVKAQLRNLKPVVLAISTNDGLAGNLKNLGHLMNAKNIFMVPFGQDSPTGKANSIVAKMELLPDTIVSALENRQIQPLLVNK</sequence>
<dbReference type="Gene3D" id="3.40.50.1950">
    <property type="entry name" value="Flavin prenyltransferase-like"/>
    <property type="match status" value="1"/>
</dbReference>
<dbReference type="InterPro" id="IPR003382">
    <property type="entry name" value="Flavoprotein"/>
</dbReference>
<dbReference type="PIRSF" id="PIRSF001390">
    <property type="entry name" value="Dipicolinate_synth_subunit_B"/>
    <property type="match status" value="1"/>
</dbReference>
<dbReference type="SUPFAM" id="SSF52507">
    <property type="entry name" value="Homo-oligomeric flavin-containing Cys decarboxylases, HFCD"/>
    <property type="match status" value="1"/>
</dbReference>
<dbReference type="RefSeq" id="WP_151617786.1">
    <property type="nucleotide sequence ID" value="NZ_WBXO01000001.1"/>
</dbReference>
<dbReference type="EMBL" id="WBXO01000001">
    <property type="protein sequence ID" value="KAB2954340.1"/>
    <property type="molecule type" value="Genomic_DNA"/>
</dbReference>
<dbReference type="AlphaFoldDB" id="A0A6I0F3K8"/>
<evidence type="ECO:0000313" key="2">
    <source>
        <dbReference type="EMBL" id="KAB2954340.1"/>
    </source>
</evidence>
<dbReference type="Proteomes" id="UP000468766">
    <property type="component" value="Unassembled WGS sequence"/>
</dbReference>
<dbReference type="NCBIfam" id="TIGR02852">
    <property type="entry name" value="spore_dpaB"/>
    <property type="match status" value="1"/>
</dbReference>
<dbReference type="GO" id="GO:0003824">
    <property type="term" value="F:catalytic activity"/>
    <property type="evidence" value="ECO:0007669"/>
    <property type="project" value="InterPro"/>
</dbReference>
<evidence type="ECO:0000259" key="1">
    <source>
        <dbReference type="Pfam" id="PF02441"/>
    </source>
</evidence>
<accession>A0A6I0F3K8</accession>
<feature type="domain" description="Flavoprotein" evidence="1">
    <location>
        <begin position="6"/>
        <end position="168"/>
    </location>
</feature>
<dbReference type="NCBIfam" id="NF006161">
    <property type="entry name" value="PRK08305.1"/>
    <property type="match status" value="1"/>
</dbReference>
<proteinExistence type="predicted"/>
<reference evidence="2 3" key="1">
    <citation type="submission" date="2019-10" db="EMBL/GenBank/DDBJ databases">
        <title>Whole-genome sequence of the extremophile Heliorestis acidaminivorans DSM 24790.</title>
        <authorList>
            <person name="Kyndt J.A."/>
            <person name="Meyer T.E."/>
        </authorList>
    </citation>
    <scope>NUCLEOTIDE SEQUENCE [LARGE SCALE GENOMIC DNA]</scope>
    <source>
        <strain evidence="2 3">DSM 24790</strain>
    </source>
</reference>
<keyword evidence="3" id="KW-1185">Reference proteome</keyword>